<dbReference type="Gene3D" id="1.10.486.10">
    <property type="entry name" value="PCRA, domain 4"/>
    <property type="match status" value="1"/>
</dbReference>
<comment type="similarity">
    <text evidence="1 11">Belongs to the helicase family. UvrD subfamily.</text>
</comment>
<evidence type="ECO:0000256" key="7">
    <source>
        <dbReference type="ARBA" id="ARBA00023125"/>
    </source>
</evidence>
<dbReference type="CDD" id="cd17932">
    <property type="entry name" value="DEXQc_UvrD"/>
    <property type="match status" value="1"/>
</dbReference>
<dbReference type="SUPFAM" id="SSF52540">
    <property type="entry name" value="P-loop containing nucleoside triphosphate hydrolases"/>
    <property type="match status" value="1"/>
</dbReference>
<keyword evidence="3 11" id="KW-0547">Nucleotide-binding</keyword>
<comment type="function">
    <text evidence="11">Rep helicase is a single-stranded DNA-dependent ATPase involved in DNA replication; it can initiate unwinding at a nick in the DNA. It binds to the single-stranded DNA and acts in a progressive fashion along the DNA in the 3' to 5' direction.</text>
</comment>
<evidence type="ECO:0000256" key="3">
    <source>
        <dbReference type="ARBA" id="ARBA00022741"/>
    </source>
</evidence>
<feature type="domain" description="UvrD-like helicase ATP-binding" evidence="13">
    <location>
        <begin position="2"/>
        <end position="279"/>
    </location>
</feature>
<dbReference type="Pfam" id="PF00580">
    <property type="entry name" value="UvrD-helicase"/>
    <property type="match status" value="1"/>
</dbReference>
<name>A0ABU9D8N8_9PROT</name>
<dbReference type="RefSeq" id="WP_341370945.1">
    <property type="nucleotide sequence ID" value="NZ_JBBPCO010000008.1"/>
</dbReference>
<dbReference type="PROSITE" id="PS51217">
    <property type="entry name" value="UVRD_HELICASE_CTER"/>
    <property type="match status" value="1"/>
</dbReference>
<dbReference type="EMBL" id="JBBPCO010000008">
    <property type="protein sequence ID" value="MEK8089887.1"/>
    <property type="molecule type" value="Genomic_DNA"/>
</dbReference>
<dbReference type="InterPro" id="IPR000212">
    <property type="entry name" value="DNA_helicase_UvrD/REP"/>
</dbReference>
<dbReference type="InterPro" id="IPR027417">
    <property type="entry name" value="P-loop_NTPase"/>
</dbReference>
<keyword evidence="4 11" id="KW-0378">Hydrolase</keyword>
<dbReference type="InterPro" id="IPR014016">
    <property type="entry name" value="UvrD-like_ATP-bd"/>
</dbReference>
<reference evidence="15 16" key="1">
    <citation type="submission" date="2024-04" db="EMBL/GenBank/DDBJ databases">
        <authorList>
            <person name="Abashina T."/>
            <person name="Shaikin A."/>
        </authorList>
    </citation>
    <scope>NUCLEOTIDE SEQUENCE [LARGE SCALE GENOMIC DNA]</scope>
    <source>
        <strain evidence="15 16">AAFK</strain>
    </source>
</reference>
<dbReference type="InterPro" id="IPR005752">
    <property type="entry name" value="Helicase_Rep"/>
</dbReference>
<dbReference type="Pfam" id="PF13361">
    <property type="entry name" value="UvrD_C"/>
    <property type="match status" value="1"/>
</dbReference>
<dbReference type="HAMAP" id="MF_01920">
    <property type="entry name" value="Helicase_Rep"/>
    <property type="match status" value="1"/>
</dbReference>
<feature type="binding site" evidence="11">
    <location>
        <position position="277"/>
    </location>
    <ligand>
        <name>ATP</name>
        <dbReference type="ChEBI" id="CHEBI:30616"/>
    </ligand>
</feature>
<dbReference type="Gene3D" id="1.10.10.160">
    <property type="match status" value="1"/>
</dbReference>
<dbReference type="InterPro" id="IPR013986">
    <property type="entry name" value="DExx_box_DNA_helicase_dom_sf"/>
</dbReference>
<evidence type="ECO:0000256" key="1">
    <source>
        <dbReference type="ARBA" id="ARBA00009922"/>
    </source>
</evidence>
<dbReference type="EC" id="5.6.2.4" evidence="11"/>
<evidence type="ECO:0000313" key="16">
    <source>
        <dbReference type="Proteomes" id="UP001446205"/>
    </source>
</evidence>
<keyword evidence="6 11" id="KW-0067">ATP-binding</keyword>
<organism evidence="15 16">
    <name type="scientific">Thermithiobacillus plumbiphilus</name>
    <dbReference type="NCBI Taxonomy" id="1729899"/>
    <lineage>
        <taxon>Bacteria</taxon>
        <taxon>Pseudomonadati</taxon>
        <taxon>Pseudomonadota</taxon>
        <taxon>Acidithiobacillia</taxon>
        <taxon>Acidithiobacillales</taxon>
        <taxon>Thermithiobacillaceae</taxon>
        <taxon>Thermithiobacillus</taxon>
    </lineage>
</organism>
<dbReference type="Gene3D" id="3.40.50.300">
    <property type="entry name" value="P-loop containing nucleotide triphosphate hydrolases"/>
    <property type="match status" value="2"/>
</dbReference>
<feature type="domain" description="UvrD-like helicase C-terminal" evidence="14">
    <location>
        <begin position="280"/>
        <end position="563"/>
    </location>
</feature>
<keyword evidence="8 11" id="KW-0413">Isomerase</keyword>
<proteinExistence type="inferred from homology"/>
<feature type="binding site" evidence="12">
    <location>
        <begin position="23"/>
        <end position="30"/>
    </location>
    <ligand>
        <name>ATP</name>
        <dbReference type="ChEBI" id="CHEBI:30616"/>
    </ligand>
</feature>
<dbReference type="PANTHER" id="PTHR11070">
    <property type="entry name" value="UVRD / RECB / PCRA DNA HELICASE FAMILY MEMBER"/>
    <property type="match status" value="1"/>
</dbReference>
<evidence type="ECO:0000256" key="6">
    <source>
        <dbReference type="ARBA" id="ARBA00022840"/>
    </source>
</evidence>
<evidence type="ECO:0000259" key="14">
    <source>
        <dbReference type="PROSITE" id="PS51217"/>
    </source>
</evidence>
<keyword evidence="2 11" id="KW-0235">DNA replication</keyword>
<evidence type="ECO:0000256" key="4">
    <source>
        <dbReference type="ARBA" id="ARBA00022801"/>
    </source>
</evidence>
<evidence type="ECO:0000256" key="11">
    <source>
        <dbReference type="HAMAP-Rule" id="MF_01920"/>
    </source>
</evidence>
<accession>A0ABU9D8N8</accession>
<gene>
    <name evidence="11" type="primary">rep</name>
    <name evidence="15" type="ORF">WOB96_08910</name>
</gene>
<protein>
    <recommendedName>
        <fullName evidence="11">ATP-dependent DNA helicase Rep</fullName>
        <ecNumber evidence="11">5.6.2.4</ecNumber>
    </recommendedName>
    <alternativeName>
        <fullName evidence="11">DNA 3'-5' helicase Rep</fullName>
    </alternativeName>
</protein>
<evidence type="ECO:0000256" key="9">
    <source>
        <dbReference type="ARBA" id="ARBA00034617"/>
    </source>
</evidence>
<keyword evidence="5 11" id="KW-0347">Helicase</keyword>
<dbReference type="CDD" id="cd18807">
    <property type="entry name" value="SF1_C_UvrD"/>
    <property type="match status" value="1"/>
</dbReference>
<evidence type="ECO:0000313" key="15">
    <source>
        <dbReference type="EMBL" id="MEK8089887.1"/>
    </source>
</evidence>
<keyword evidence="7 11" id="KW-0238">DNA-binding</keyword>
<comment type="catalytic activity">
    <reaction evidence="10 11">
        <text>ATP + H2O = ADP + phosphate + H(+)</text>
        <dbReference type="Rhea" id="RHEA:13065"/>
        <dbReference type="ChEBI" id="CHEBI:15377"/>
        <dbReference type="ChEBI" id="CHEBI:15378"/>
        <dbReference type="ChEBI" id="CHEBI:30616"/>
        <dbReference type="ChEBI" id="CHEBI:43474"/>
        <dbReference type="ChEBI" id="CHEBI:456216"/>
        <dbReference type="EC" id="5.6.2.4"/>
    </reaction>
</comment>
<evidence type="ECO:0000256" key="12">
    <source>
        <dbReference type="PROSITE-ProRule" id="PRU00560"/>
    </source>
</evidence>
<comment type="catalytic activity">
    <reaction evidence="9 11">
        <text>Couples ATP hydrolysis with the unwinding of duplex DNA by translocating in the 3'-5' direction.</text>
        <dbReference type="EC" id="5.6.2.4"/>
    </reaction>
</comment>
<evidence type="ECO:0000256" key="10">
    <source>
        <dbReference type="ARBA" id="ARBA00048988"/>
    </source>
</evidence>
<dbReference type="InterPro" id="IPR014017">
    <property type="entry name" value="DNA_helicase_UvrD-like_C"/>
</dbReference>
<evidence type="ECO:0000256" key="5">
    <source>
        <dbReference type="ARBA" id="ARBA00022806"/>
    </source>
</evidence>
<comment type="subunit">
    <text evidence="11">Homodimer.</text>
</comment>
<dbReference type="Proteomes" id="UP001446205">
    <property type="component" value="Unassembled WGS sequence"/>
</dbReference>
<dbReference type="PANTHER" id="PTHR11070:SF64">
    <property type="entry name" value="ATP-DEPENDENT DNA HELICASE REP"/>
    <property type="match status" value="1"/>
</dbReference>
<evidence type="ECO:0000259" key="13">
    <source>
        <dbReference type="PROSITE" id="PS51198"/>
    </source>
</evidence>
<keyword evidence="16" id="KW-1185">Reference proteome</keyword>
<evidence type="ECO:0000256" key="8">
    <source>
        <dbReference type="ARBA" id="ARBA00023235"/>
    </source>
</evidence>
<sequence>MAELNPQQQAAVLHAHGPMLVLAGAGSGKTRVITQKIAHLIDKHGVDARHIFAVTFTNKAASEMRERVAQLCQGQPTRGLTVSTFHSLGLQILRQEIHRLGYKKAFSILDASDTVALVRDLLKDNQDDPDLAEGIQGRISRFKNAGLAPEAVPLEGDPLHSRAARLYPFYQRALKAYSAVDFDDLISLPNQLFAHDAEARAHWQERVRYLLVDEYQDTNSAQYQLIKWLLGMRRNLTAVGDDDQSIYAWRGAEAENLHRLGQDFPDLNVIKLEQNYRSTGRILTAANRLIANNPHLYEKQLWSTLGHGEPIRVVRCDDETHEAEKVVSLLLAEKFQRQARFSDFAILYRGNHQARAFETALRAARVPYHLTGGTSFFARGEIKDLMAYLRLLVNPDDDLAFLRAVNTPRRGIGGTTLEALGQFAQKRDKSLFEAIWEPDLGEHLPTRALEALRGFGDWINRTNEQIDKTTTTDGELAAELRRLPDAIDYPGYLRDQFDERGASRRLENINSLFDSVQRMLETEDGPRSLPEILGRLSLFSVLERQEEEGGDEVRLMTLHAAKGLEFPYVFLVGMEEGFLPHRNSIDSDNIEEERRLAYVGLTRAQFLLVLTMARKRRRYGEWIAGEPSRFLSELPAEDLRWEGENNSEEQRQAVAQGTLAQLRQMLGSK</sequence>
<evidence type="ECO:0000256" key="2">
    <source>
        <dbReference type="ARBA" id="ARBA00022705"/>
    </source>
</evidence>
<dbReference type="PROSITE" id="PS51198">
    <property type="entry name" value="UVRD_HELICASE_ATP_BIND"/>
    <property type="match status" value="1"/>
</dbReference>
<comment type="caution">
    <text evidence="15">The sequence shown here is derived from an EMBL/GenBank/DDBJ whole genome shotgun (WGS) entry which is preliminary data.</text>
</comment>